<dbReference type="InterPro" id="IPR011990">
    <property type="entry name" value="TPR-like_helical_dom_sf"/>
</dbReference>
<evidence type="ECO:0000256" key="4">
    <source>
        <dbReference type="ARBA" id="ARBA00022737"/>
    </source>
</evidence>
<evidence type="ECO:0000256" key="3">
    <source>
        <dbReference type="ARBA" id="ARBA00022490"/>
    </source>
</evidence>
<dbReference type="PANTHER" id="PTHR16056">
    <property type="entry name" value="REGULATOR OF MICROTUBULE DYNAMICS PROTEIN"/>
    <property type="match status" value="1"/>
</dbReference>
<evidence type="ECO:0000256" key="9">
    <source>
        <dbReference type="ARBA" id="ARBA00041958"/>
    </source>
</evidence>
<proteinExistence type="inferred from homology"/>
<keyword evidence="11" id="KW-1185">Reference proteome</keyword>
<evidence type="ECO:0000256" key="5">
    <source>
        <dbReference type="ARBA" id="ARBA00022803"/>
    </source>
</evidence>
<dbReference type="Ensembl" id="ENSOTST00005030314.2">
    <property type="protein sequence ID" value="ENSOTSP00005028056.2"/>
    <property type="gene ID" value="ENSOTSG00005013143.2"/>
</dbReference>
<comment type="subcellular location">
    <subcellularLocation>
        <location evidence="1">Cytoplasm</location>
        <location evidence="1">Cytoskeleton</location>
    </subcellularLocation>
</comment>
<dbReference type="Proteomes" id="UP000694402">
    <property type="component" value="Unassembled WGS sequence"/>
</dbReference>
<accession>A0A8C8F1U8</accession>
<reference evidence="10" key="1">
    <citation type="submission" date="2025-08" db="UniProtKB">
        <authorList>
            <consortium name="Ensembl"/>
        </authorList>
    </citation>
    <scope>IDENTIFICATION</scope>
</reference>
<dbReference type="GO" id="GO:0097431">
    <property type="term" value="C:mitotic spindle pole"/>
    <property type="evidence" value="ECO:0007669"/>
    <property type="project" value="TreeGrafter"/>
</dbReference>
<dbReference type="GO" id="GO:0008017">
    <property type="term" value="F:microtubule binding"/>
    <property type="evidence" value="ECO:0007669"/>
    <property type="project" value="TreeGrafter"/>
</dbReference>
<keyword evidence="5" id="KW-0802">TPR repeat</keyword>
<keyword evidence="6" id="KW-0206">Cytoskeleton</keyword>
<dbReference type="Pfam" id="PF21033">
    <property type="entry name" value="RMD1-3"/>
    <property type="match status" value="1"/>
</dbReference>
<dbReference type="GO" id="GO:0005876">
    <property type="term" value="C:spindle microtubule"/>
    <property type="evidence" value="ECO:0007669"/>
    <property type="project" value="TreeGrafter"/>
</dbReference>
<dbReference type="PANTHER" id="PTHR16056:SF16">
    <property type="entry name" value="REGULATOR OF MICROTUBULE DYNAMICS PROTEIN 1"/>
    <property type="match status" value="1"/>
</dbReference>
<evidence type="ECO:0000256" key="7">
    <source>
        <dbReference type="ARBA" id="ARBA00038360"/>
    </source>
</evidence>
<organism evidence="10 11">
    <name type="scientific">Oncorhynchus tshawytscha</name>
    <name type="common">Chinook salmon</name>
    <name type="synonym">Salmo tshawytscha</name>
    <dbReference type="NCBI Taxonomy" id="74940"/>
    <lineage>
        <taxon>Eukaryota</taxon>
        <taxon>Metazoa</taxon>
        <taxon>Chordata</taxon>
        <taxon>Craniata</taxon>
        <taxon>Vertebrata</taxon>
        <taxon>Euteleostomi</taxon>
        <taxon>Actinopterygii</taxon>
        <taxon>Neopterygii</taxon>
        <taxon>Teleostei</taxon>
        <taxon>Protacanthopterygii</taxon>
        <taxon>Salmoniformes</taxon>
        <taxon>Salmonidae</taxon>
        <taxon>Salmoninae</taxon>
        <taxon>Oncorhynchus</taxon>
    </lineage>
</organism>
<dbReference type="GO" id="GO:0005739">
    <property type="term" value="C:mitochondrion"/>
    <property type="evidence" value="ECO:0007669"/>
    <property type="project" value="TreeGrafter"/>
</dbReference>
<evidence type="ECO:0000313" key="11">
    <source>
        <dbReference type="Proteomes" id="UP000694402"/>
    </source>
</evidence>
<keyword evidence="3" id="KW-0963">Cytoplasm</keyword>
<dbReference type="Gene3D" id="1.25.40.10">
    <property type="entry name" value="Tetratricopeptide repeat domain"/>
    <property type="match status" value="1"/>
</dbReference>
<sequence>MDPPAQTPPWVCPRYILCVVSKPNGPKWRGTTECVQLEPLFFFCRKAFTVCNGRGMAGATFMRFAARTVLSAPACKAVKIRGYHRQYLTIFRSNTSTINGGRTAFLLTLPVLSYLGVEAYRTVQSATVVHALEKAEEAVEQADYLYSCGETEKLYQLLLQYKDSDDAEFLWRLARASRDLSLLAHIAADEKKRLTFEAFEFAKKALEKNEACFAAHKWYAVCLSDIGDYEGVKVKIGNSYIIKEHLQRAIELNPKDATSIHILGYWCFAFAELAWYQRKVAAMIFASPPTATYEEALAFFLKAEEVDPNFYSKNLLMLGKSYMSLKDQGNAVLWLRKARDYPPHTEEDKEVHKEALDLLKKLSA</sequence>
<dbReference type="SUPFAM" id="SSF48452">
    <property type="entry name" value="TPR-like"/>
    <property type="match status" value="1"/>
</dbReference>
<comment type="similarity">
    <text evidence="7">Belongs to the RMDN family.</text>
</comment>
<name>A0A8C8F1U8_ONCTS</name>
<evidence type="ECO:0000313" key="10">
    <source>
        <dbReference type="Ensembl" id="ENSOTSP00005028056.2"/>
    </source>
</evidence>
<comment type="subunit">
    <text evidence="2">Interacts with microtubules.</text>
</comment>
<evidence type="ECO:0000256" key="2">
    <source>
        <dbReference type="ARBA" id="ARBA00011375"/>
    </source>
</evidence>
<evidence type="ECO:0000256" key="8">
    <source>
        <dbReference type="ARBA" id="ARBA00039966"/>
    </source>
</evidence>
<protein>
    <recommendedName>
        <fullName evidence="8">Regulator of microtubule dynamics protein 1</fullName>
    </recommendedName>
    <alternativeName>
        <fullName evidence="9">Protein FAM82B</fullName>
    </alternativeName>
</protein>
<keyword evidence="4" id="KW-0677">Repeat</keyword>
<dbReference type="AlphaFoldDB" id="A0A8C8F1U8"/>
<evidence type="ECO:0000256" key="6">
    <source>
        <dbReference type="ARBA" id="ARBA00023212"/>
    </source>
</evidence>
<reference evidence="10" key="2">
    <citation type="submission" date="2025-09" db="UniProtKB">
        <authorList>
            <consortium name="Ensembl"/>
        </authorList>
    </citation>
    <scope>IDENTIFICATION</scope>
</reference>
<evidence type="ECO:0000256" key="1">
    <source>
        <dbReference type="ARBA" id="ARBA00004245"/>
    </source>
</evidence>
<dbReference type="InterPro" id="IPR049039">
    <property type="entry name" value="RMD1-3_a_helical_rpt"/>
</dbReference>
<gene>
    <name evidence="10" type="primary">RMDN1</name>
</gene>
<dbReference type="GeneTree" id="ENSGT00950000182992"/>